<dbReference type="STRING" id="1617426.TR69_WS6001000417"/>
<dbReference type="Proteomes" id="UP000070457">
    <property type="component" value="Unassembled WGS sequence"/>
</dbReference>
<dbReference type="AlphaFoldDB" id="A0A136LXM6"/>
<dbReference type="EMBL" id="JYNZ01000003">
    <property type="protein sequence ID" value="KXK26414.1"/>
    <property type="molecule type" value="Genomic_DNA"/>
</dbReference>
<proteinExistence type="predicted"/>
<organism evidence="1 2">
    <name type="scientific">candidate division WS6 bacterium OLB20</name>
    <dbReference type="NCBI Taxonomy" id="1617426"/>
    <lineage>
        <taxon>Bacteria</taxon>
        <taxon>Candidatus Dojkabacteria</taxon>
    </lineage>
</organism>
<protein>
    <submittedName>
        <fullName evidence="1">Uncharacterized protein</fullName>
    </submittedName>
</protein>
<gene>
    <name evidence="1" type="ORF">TR69_WS6001000417</name>
</gene>
<sequence length="42" mass="4672">MEVDVDEKLGRTTPKRIYDLGVRVWNKVGDPKTGASPNLKTS</sequence>
<accession>A0A136LXM6</accession>
<name>A0A136LXM6_9BACT</name>
<evidence type="ECO:0000313" key="2">
    <source>
        <dbReference type="Proteomes" id="UP000070457"/>
    </source>
</evidence>
<reference evidence="1 2" key="1">
    <citation type="submission" date="2015-02" db="EMBL/GenBank/DDBJ databases">
        <title>Improved understanding of the partial-nitritation anammox process through 23 genomes representing the majority of the microbial community.</title>
        <authorList>
            <person name="Speth D.R."/>
            <person name="In T Zandt M."/>
            <person name="Guerrero Cruz S."/>
            <person name="Jetten M.S."/>
            <person name="Dutilh B.E."/>
        </authorList>
    </citation>
    <scope>NUCLEOTIDE SEQUENCE [LARGE SCALE GENOMIC DNA]</scope>
    <source>
        <strain evidence="1">OLB20</strain>
    </source>
</reference>
<evidence type="ECO:0000313" key="1">
    <source>
        <dbReference type="EMBL" id="KXK26414.1"/>
    </source>
</evidence>
<comment type="caution">
    <text evidence="1">The sequence shown here is derived from an EMBL/GenBank/DDBJ whole genome shotgun (WGS) entry which is preliminary data.</text>
</comment>